<evidence type="ECO:0000256" key="1">
    <source>
        <dbReference type="ARBA" id="ARBA00022801"/>
    </source>
</evidence>
<dbReference type="GO" id="GO:0016787">
    <property type="term" value="F:hydrolase activity"/>
    <property type="evidence" value="ECO:0007669"/>
    <property type="project" value="UniProtKB-KW"/>
</dbReference>
<evidence type="ECO:0000313" key="4">
    <source>
        <dbReference type="Proteomes" id="UP000001572"/>
    </source>
</evidence>
<dbReference type="STRING" id="293826.Amet_4278"/>
<dbReference type="InterPro" id="IPR015797">
    <property type="entry name" value="NUDIX_hydrolase-like_dom_sf"/>
</dbReference>
<dbReference type="eggNOG" id="COG1051">
    <property type="taxonomic scope" value="Bacteria"/>
</dbReference>
<sequence>MLQVNFYNINKIEESKLKYAVIMSKYDRRWIFVRHKERKTWEIPGGRKEQNEDIYSTASRELIEETGAKDFIITPVCIYSVDNGESESFGQLFYAEIKHLGELPNSEIDEIQLFDNIPEELTYPLIQPYLFAKVGEYQFMINGKMKKLSPSDHMLLMPCNSTLKRLKVNVLPKLNKNSNLL</sequence>
<dbReference type="InterPro" id="IPR014078">
    <property type="entry name" value="Nudix_YtkD"/>
</dbReference>
<dbReference type="CDD" id="cd04665">
    <property type="entry name" value="NUDIX_RppH"/>
    <property type="match status" value="1"/>
</dbReference>
<evidence type="ECO:0000259" key="2">
    <source>
        <dbReference type="Pfam" id="PF00293"/>
    </source>
</evidence>
<keyword evidence="4" id="KW-1185">Reference proteome</keyword>
<dbReference type="HOGENOM" id="CLU_127485_0_0_9"/>
<dbReference type="InterPro" id="IPR020084">
    <property type="entry name" value="NUDIX_hydrolase_CS"/>
</dbReference>
<name>A6TVY8_ALKMQ</name>
<dbReference type="OrthoDB" id="9131041at2"/>
<organism evidence="3 4">
    <name type="scientific">Alkaliphilus metalliredigens (strain QYMF)</name>
    <dbReference type="NCBI Taxonomy" id="293826"/>
    <lineage>
        <taxon>Bacteria</taxon>
        <taxon>Bacillati</taxon>
        <taxon>Bacillota</taxon>
        <taxon>Clostridia</taxon>
        <taxon>Peptostreptococcales</taxon>
        <taxon>Natronincolaceae</taxon>
        <taxon>Alkaliphilus</taxon>
    </lineage>
</organism>
<dbReference type="InterPro" id="IPR000086">
    <property type="entry name" value="NUDIX_hydrolase_dom"/>
</dbReference>
<keyword evidence="1 3" id="KW-0378">Hydrolase</keyword>
<reference evidence="4" key="1">
    <citation type="journal article" date="2016" name="Genome Announc.">
        <title>Complete genome sequence of Alkaliphilus metalliredigens strain QYMF, an alkaliphilic and metal-reducing bacterium isolated from borax-contaminated leachate ponds.</title>
        <authorList>
            <person name="Hwang C."/>
            <person name="Copeland A."/>
            <person name="Lucas S."/>
            <person name="Lapidus A."/>
            <person name="Barry K."/>
            <person name="Detter J.C."/>
            <person name="Glavina Del Rio T."/>
            <person name="Hammon N."/>
            <person name="Israni S."/>
            <person name="Dalin E."/>
            <person name="Tice H."/>
            <person name="Pitluck S."/>
            <person name="Chertkov O."/>
            <person name="Brettin T."/>
            <person name="Bruce D."/>
            <person name="Han C."/>
            <person name="Schmutz J."/>
            <person name="Larimer F."/>
            <person name="Land M.L."/>
            <person name="Hauser L."/>
            <person name="Kyrpides N."/>
            <person name="Mikhailova N."/>
            <person name="Ye Q."/>
            <person name="Zhou J."/>
            <person name="Richardson P."/>
            <person name="Fields M.W."/>
        </authorList>
    </citation>
    <scope>NUCLEOTIDE SEQUENCE [LARGE SCALE GENOMIC DNA]</scope>
    <source>
        <strain evidence="4">QYMF</strain>
    </source>
</reference>
<gene>
    <name evidence="3" type="ordered locus">Amet_4278</name>
</gene>
<dbReference type="EMBL" id="CP000724">
    <property type="protein sequence ID" value="ABR50356.1"/>
    <property type="molecule type" value="Genomic_DNA"/>
</dbReference>
<evidence type="ECO:0000313" key="3">
    <source>
        <dbReference type="EMBL" id="ABR50356.1"/>
    </source>
</evidence>
<dbReference type="Proteomes" id="UP000001572">
    <property type="component" value="Chromosome"/>
</dbReference>
<dbReference type="RefSeq" id="WP_012065304.1">
    <property type="nucleotide sequence ID" value="NC_009633.1"/>
</dbReference>
<dbReference type="AlphaFoldDB" id="A6TVY8"/>
<dbReference type="Pfam" id="PF00293">
    <property type="entry name" value="NUDIX"/>
    <property type="match status" value="1"/>
</dbReference>
<dbReference type="KEGG" id="amt:Amet_4278"/>
<dbReference type="SUPFAM" id="SSF55811">
    <property type="entry name" value="Nudix"/>
    <property type="match status" value="1"/>
</dbReference>
<accession>A6TVY8</accession>
<dbReference type="PROSITE" id="PS00893">
    <property type="entry name" value="NUDIX_BOX"/>
    <property type="match status" value="1"/>
</dbReference>
<feature type="domain" description="Nudix hydrolase" evidence="2">
    <location>
        <begin position="30"/>
        <end position="70"/>
    </location>
</feature>
<proteinExistence type="predicted"/>
<dbReference type="Gene3D" id="3.90.79.10">
    <property type="entry name" value="Nucleoside Triphosphate Pyrophosphohydrolase"/>
    <property type="match status" value="1"/>
</dbReference>
<protein>
    <submittedName>
        <fullName evidence="3">NUDIX hydrolase</fullName>
    </submittedName>
</protein>